<name>A0A1G5RS45_PSEXY</name>
<dbReference type="SMART" id="SM01217">
    <property type="entry name" value="Fn3_like"/>
    <property type="match status" value="1"/>
</dbReference>
<dbReference type="InterPro" id="IPR026891">
    <property type="entry name" value="Fn3-like"/>
</dbReference>
<dbReference type="Pfam" id="PF01915">
    <property type="entry name" value="Glyco_hydro_3_C"/>
    <property type="match status" value="1"/>
</dbReference>
<dbReference type="Gene3D" id="3.20.20.300">
    <property type="entry name" value="Glycoside hydrolase, family 3, N-terminal domain"/>
    <property type="match status" value="1"/>
</dbReference>
<dbReference type="PANTHER" id="PTHR42721">
    <property type="entry name" value="SUGAR HYDROLASE-RELATED"/>
    <property type="match status" value="1"/>
</dbReference>
<dbReference type="PANTHER" id="PTHR42721:SF3">
    <property type="entry name" value="BETA-D-XYLOSIDASE 5-RELATED"/>
    <property type="match status" value="1"/>
</dbReference>
<dbReference type="InterPro" id="IPR017853">
    <property type="entry name" value="GH"/>
</dbReference>
<gene>
    <name evidence="5" type="ORF">SAMN02910350_00512</name>
</gene>
<evidence type="ECO:0000256" key="2">
    <source>
        <dbReference type="ARBA" id="ARBA00022729"/>
    </source>
</evidence>
<protein>
    <submittedName>
        <fullName evidence="5">Beta-glucosidase</fullName>
    </submittedName>
</protein>
<dbReference type="InterPro" id="IPR036881">
    <property type="entry name" value="Glyco_hydro_3_C_sf"/>
</dbReference>
<dbReference type="EMBL" id="FMWK01000002">
    <property type="protein sequence ID" value="SCZ76913.1"/>
    <property type="molecule type" value="Genomic_DNA"/>
</dbReference>
<dbReference type="InterPro" id="IPR044993">
    <property type="entry name" value="BXL"/>
</dbReference>
<dbReference type="CDD" id="cd11304">
    <property type="entry name" value="Cadherin_repeat"/>
    <property type="match status" value="1"/>
</dbReference>
<dbReference type="Pfam" id="PF14310">
    <property type="entry name" value="Fn3-like"/>
    <property type="match status" value="1"/>
</dbReference>
<dbReference type="GO" id="GO:0046556">
    <property type="term" value="F:alpha-L-arabinofuranosidase activity"/>
    <property type="evidence" value="ECO:0007669"/>
    <property type="project" value="TreeGrafter"/>
</dbReference>
<dbReference type="InterPro" id="IPR036962">
    <property type="entry name" value="Glyco_hydro_3_N_sf"/>
</dbReference>
<dbReference type="InterPro" id="IPR013783">
    <property type="entry name" value="Ig-like_fold"/>
</dbReference>
<comment type="similarity">
    <text evidence="1">Belongs to the glycosyl hydrolase 3 family.</text>
</comment>
<reference evidence="5 6" key="1">
    <citation type="submission" date="2016-10" db="EMBL/GenBank/DDBJ databases">
        <authorList>
            <person name="de Groot N.N."/>
        </authorList>
    </citation>
    <scope>NUCLEOTIDE SEQUENCE [LARGE SCALE GENOMIC DNA]</scope>
    <source>
        <strain evidence="5 6">DSM 10317</strain>
    </source>
</reference>
<dbReference type="Gene3D" id="3.40.50.1700">
    <property type="entry name" value="Glycoside hydrolase family 3 C-terminal domain"/>
    <property type="match status" value="1"/>
</dbReference>
<dbReference type="InterPro" id="IPR002772">
    <property type="entry name" value="Glyco_hydro_3_C"/>
</dbReference>
<evidence type="ECO:0000256" key="3">
    <source>
        <dbReference type="ARBA" id="ARBA00022801"/>
    </source>
</evidence>
<evidence type="ECO:0000313" key="6">
    <source>
        <dbReference type="Proteomes" id="UP000199428"/>
    </source>
</evidence>
<evidence type="ECO:0000259" key="4">
    <source>
        <dbReference type="SMART" id="SM01217"/>
    </source>
</evidence>
<dbReference type="GO" id="GO:0031222">
    <property type="term" value="P:arabinan catabolic process"/>
    <property type="evidence" value="ECO:0007669"/>
    <property type="project" value="TreeGrafter"/>
</dbReference>
<dbReference type="Proteomes" id="UP000199428">
    <property type="component" value="Unassembled WGS sequence"/>
</dbReference>
<sequence>MNQETMKRAKELVSQMTIEEKCSQMLHHAEAIDRLGIPKYCWWNEALHGVARAGDATVFPQAIGLGATFDEELVQKVADATSTEGRAKYNEFSKHGDRDIYKGLTYWAPNVNIFRDPRWGRGHETYGEDPYLTGQLGMAYVRGLQGDDLDNPKSAACAKHFAVHSGPEADRHHFDAKVNDQDLYDTYLYAFKRLVKDAKVEAVMGAYNRVNGEPACGSKRLLKDILRGDWGFEGHVVSDCWAIRDFHENHKVTTCEVESAALAVNNGCDLNCGCVYEKLLYAYKADLVSEETITESVERLIELRLRLGTLPERGSKYDDIPYEMVECKEHKELANEVAKRSMVLLKNDGLLPLKKDAIKTIGVIGPNSNSRIALVGNYEGISSEYITVLEGIQRYVGDDVRVFHSDGTPLWKDRMHVLSEARDTFAEAMAVAEHSDVVVLAMGLDSTIEGEEGDAGNEFGSGDKKGLKLPGLQQELVEKITAIGKPVVLLVLAGSAMDLSWANDNVNAIIQCWYPGARGGRAIAEVLFGEDSPSGKLPLTFYKSDADLPPFEDYSMDGRTYRYFKGTPLYPFGYGLSYSDIQYSNAGIDKTEGAIGDKFTVKVTVKNAGNYEAHETVQVYVKDVEASTRVANCMLRKIAKVELNPGGSKEVSLELSARDFALIDEKGRCVVEPGAFKVSIGGQQPDARSAELTGKTVDIFDVVLKGEVTEVEY</sequence>
<organism evidence="5 6">
    <name type="scientific">Pseudobutyrivibrio xylanivorans</name>
    <dbReference type="NCBI Taxonomy" id="185007"/>
    <lineage>
        <taxon>Bacteria</taxon>
        <taxon>Bacillati</taxon>
        <taxon>Bacillota</taxon>
        <taxon>Clostridia</taxon>
        <taxon>Lachnospirales</taxon>
        <taxon>Lachnospiraceae</taxon>
        <taxon>Pseudobutyrivibrio</taxon>
    </lineage>
</organism>
<dbReference type="PRINTS" id="PR00133">
    <property type="entry name" value="GLHYDRLASE3"/>
</dbReference>
<accession>A0A1G5RS45</accession>
<dbReference type="RefSeq" id="WP_090160985.1">
    <property type="nucleotide sequence ID" value="NZ_FMWK01000002.1"/>
</dbReference>
<feature type="domain" description="Fibronectin type III-like" evidence="4">
    <location>
        <begin position="615"/>
        <end position="684"/>
    </location>
</feature>
<proteinExistence type="inferred from homology"/>
<dbReference type="GO" id="GO:0045493">
    <property type="term" value="P:xylan catabolic process"/>
    <property type="evidence" value="ECO:0007669"/>
    <property type="project" value="InterPro"/>
</dbReference>
<dbReference type="SUPFAM" id="SSF52279">
    <property type="entry name" value="Beta-D-glucan exohydrolase, C-terminal domain"/>
    <property type="match status" value="1"/>
</dbReference>
<dbReference type="Gene3D" id="2.60.40.10">
    <property type="entry name" value="Immunoglobulins"/>
    <property type="match status" value="1"/>
</dbReference>
<dbReference type="GO" id="GO:0009044">
    <property type="term" value="F:xylan 1,4-beta-xylosidase activity"/>
    <property type="evidence" value="ECO:0007669"/>
    <property type="project" value="InterPro"/>
</dbReference>
<dbReference type="AlphaFoldDB" id="A0A1G5RS45"/>
<evidence type="ECO:0000313" key="5">
    <source>
        <dbReference type="EMBL" id="SCZ76913.1"/>
    </source>
</evidence>
<dbReference type="Pfam" id="PF00933">
    <property type="entry name" value="Glyco_hydro_3"/>
    <property type="match status" value="1"/>
</dbReference>
<evidence type="ECO:0000256" key="1">
    <source>
        <dbReference type="ARBA" id="ARBA00005336"/>
    </source>
</evidence>
<dbReference type="SUPFAM" id="SSF51445">
    <property type="entry name" value="(Trans)glycosidases"/>
    <property type="match status" value="1"/>
</dbReference>
<dbReference type="InterPro" id="IPR001764">
    <property type="entry name" value="Glyco_hydro_3_N"/>
</dbReference>
<keyword evidence="3" id="KW-0378">Hydrolase</keyword>
<keyword evidence="2" id="KW-0732">Signal</keyword>